<feature type="domain" description="OmpR/PhoB-type" evidence="7">
    <location>
        <begin position="1"/>
        <end position="105"/>
    </location>
</feature>
<accession>A0A853A1B9</accession>
<evidence type="ECO:0000259" key="7">
    <source>
        <dbReference type="PROSITE" id="PS51755"/>
    </source>
</evidence>
<dbReference type="Gene3D" id="1.10.10.10">
    <property type="entry name" value="Winged helix-like DNA-binding domain superfamily/Winged helix DNA-binding domain"/>
    <property type="match status" value="1"/>
</dbReference>
<feature type="DNA-binding region" description="OmpR/PhoB-type" evidence="6">
    <location>
        <begin position="1"/>
        <end position="105"/>
    </location>
</feature>
<keyword evidence="3" id="KW-0805">Transcription regulation</keyword>
<sequence>MDMHMQVKVLGPLEVTRYGRDVVPTAAKPRKLLGLLSLYAGRVVPIPSLMEELWEGEPPRSALSTLQTYVLRLRTLIAAAVPPDTPAAPAKDVLALRYAGYCLDTGGAGNDVLEYERLAAAGHRAMTRRDHATASERYHEALRLWRGSVLADLEAGPLLDVEIARLEESRLGVLARAAEADLWLGRHQRLLGDLTALAAMHPMHERIHSLYMLALYRSGRRDRALHVYGSLRSTLNRELGMEPSLALRRMQHAILSANPVLDHHGADTDPRAARGGADGADLLEQLVG</sequence>
<dbReference type="InterPro" id="IPR016032">
    <property type="entry name" value="Sig_transdc_resp-reg_C-effctor"/>
</dbReference>
<dbReference type="InterPro" id="IPR011990">
    <property type="entry name" value="TPR-like_helical_dom_sf"/>
</dbReference>
<dbReference type="EMBL" id="JACBZD010000001">
    <property type="protein sequence ID" value="NYI04198.1"/>
    <property type="molecule type" value="Genomic_DNA"/>
</dbReference>
<keyword evidence="9" id="KW-1185">Reference proteome</keyword>
<protein>
    <submittedName>
        <fullName evidence="8">DNA-binding SARP family transcriptional activator</fullName>
    </submittedName>
</protein>
<comment type="similarity">
    <text evidence="1">Belongs to the AfsR/DnrI/RedD regulatory family.</text>
</comment>
<dbReference type="SMART" id="SM01043">
    <property type="entry name" value="BTAD"/>
    <property type="match status" value="1"/>
</dbReference>
<dbReference type="SUPFAM" id="SSF48452">
    <property type="entry name" value="TPR-like"/>
    <property type="match status" value="1"/>
</dbReference>
<dbReference type="SMART" id="SM00862">
    <property type="entry name" value="Trans_reg_C"/>
    <property type="match status" value="1"/>
</dbReference>
<dbReference type="PROSITE" id="PS51755">
    <property type="entry name" value="OMPR_PHOB"/>
    <property type="match status" value="1"/>
</dbReference>
<gene>
    <name evidence="8" type="ORF">FHU37_001141</name>
</gene>
<evidence type="ECO:0000256" key="6">
    <source>
        <dbReference type="PROSITE-ProRule" id="PRU01091"/>
    </source>
</evidence>
<evidence type="ECO:0000313" key="9">
    <source>
        <dbReference type="Proteomes" id="UP000567795"/>
    </source>
</evidence>
<keyword evidence="5" id="KW-0804">Transcription</keyword>
<organism evidence="8 9">
    <name type="scientific">Allostreptomyces psammosilenae</name>
    <dbReference type="NCBI Taxonomy" id="1892865"/>
    <lineage>
        <taxon>Bacteria</taxon>
        <taxon>Bacillati</taxon>
        <taxon>Actinomycetota</taxon>
        <taxon>Actinomycetes</taxon>
        <taxon>Kitasatosporales</taxon>
        <taxon>Streptomycetaceae</taxon>
        <taxon>Allostreptomyces</taxon>
    </lineage>
</organism>
<proteinExistence type="inferred from homology"/>
<dbReference type="GO" id="GO:0000160">
    <property type="term" value="P:phosphorelay signal transduction system"/>
    <property type="evidence" value="ECO:0007669"/>
    <property type="project" value="UniProtKB-KW"/>
</dbReference>
<evidence type="ECO:0000256" key="1">
    <source>
        <dbReference type="ARBA" id="ARBA00005820"/>
    </source>
</evidence>
<comment type="caution">
    <text evidence="8">The sequence shown here is derived from an EMBL/GenBank/DDBJ whole genome shotgun (WGS) entry which is preliminary data.</text>
</comment>
<dbReference type="Pfam" id="PF00486">
    <property type="entry name" value="Trans_reg_C"/>
    <property type="match status" value="1"/>
</dbReference>
<dbReference type="GO" id="GO:0003677">
    <property type="term" value="F:DNA binding"/>
    <property type="evidence" value="ECO:0007669"/>
    <property type="project" value="UniProtKB-UniRule"/>
</dbReference>
<evidence type="ECO:0000313" key="8">
    <source>
        <dbReference type="EMBL" id="NYI04198.1"/>
    </source>
</evidence>
<dbReference type="Proteomes" id="UP000567795">
    <property type="component" value="Unassembled WGS sequence"/>
</dbReference>
<dbReference type="PANTHER" id="PTHR35807">
    <property type="entry name" value="TRANSCRIPTIONAL REGULATOR REDD-RELATED"/>
    <property type="match status" value="1"/>
</dbReference>
<dbReference type="GO" id="GO:0006355">
    <property type="term" value="P:regulation of DNA-templated transcription"/>
    <property type="evidence" value="ECO:0007669"/>
    <property type="project" value="InterPro"/>
</dbReference>
<dbReference type="InterPro" id="IPR005158">
    <property type="entry name" value="BTAD"/>
</dbReference>
<evidence type="ECO:0000256" key="3">
    <source>
        <dbReference type="ARBA" id="ARBA00023015"/>
    </source>
</evidence>
<keyword evidence="2" id="KW-0902">Two-component regulatory system</keyword>
<dbReference type="Gene3D" id="1.25.40.10">
    <property type="entry name" value="Tetratricopeptide repeat domain"/>
    <property type="match status" value="1"/>
</dbReference>
<dbReference type="Pfam" id="PF03704">
    <property type="entry name" value="BTAD"/>
    <property type="match status" value="1"/>
</dbReference>
<dbReference type="PANTHER" id="PTHR35807:SF1">
    <property type="entry name" value="TRANSCRIPTIONAL REGULATOR REDD"/>
    <property type="match status" value="1"/>
</dbReference>
<keyword evidence="4 6" id="KW-0238">DNA-binding</keyword>
<evidence type="ECO:0000256" key="5">
    <source>
        <dbReference type="ARBA" id="ARBA00023163"/>
    </source>
</evidence>
<name>A0A853A1B9_9ACTN</name>
<dbReference type="AlphaFoldDB" id="A0A853A1B9"/>
<dbReference type="InterPro" id="IPR051677">
    <property type="entry name" value="AfsR-DnrI-RedD_regulator"/>
</dbReference>
<dbReference type="CDD" id="cd15831">
    <property type="entry name" value="BTAD"/>
    <property type="match status" value="1"/>
</dbReference>
<evidence type="ECO:0000256" key="2">
    <source>
        <dbReference type="ARBA" id="ARBA00023012"/>
    </source>
</evidence>
<dbReference type="InterPro" id="IPR001867">
    <property type="entry name" value="OmpR/PhoB-type_DNA-bd"/>
</dbReference>
<reference evidence="8 9" key="1">
    <citation type="submission" date="2020-07" db="EMBL/GenBank/DDBJ databases">
        <title>Sequencing the genomes of 1000 actinobacteria strains.</title>
        <authorList>
            <person name="Klenk H.-P."/>
        </authorList>
    </citation>
    <scope>NUCLEOTIDE SEQUENCE [LARGE SCALE GENOMIC DNA]</scope>
    <source>
        <strain evidence="8 9">DSM 42178</strain>
    </source>
</reference>
<dbReference type="InterPro" id="IPR036388">
    <property type="entry name" value="WH-like_DNA-bd_sf"/>
</dbReference>
<dbReference type="SUPFAM" id="SSF46894">
    <property type="entry name" value="C-terminal effector domain of the bipartite response regulators"/>
    <property type="match status" value="1"/>
</dbReference>
<evidence type="ECO:0000256" key="4">
    <source>
        <dbReference type="ARBA" id="ARBA00023125"/>
    </source>
</evidence>